<comment type="caution">
    <text evidence="2">The sequence shown here is derived from an EMBL/GenBank/DDBJ whole genome shotgun (WGS) entry which is preliminary data.</text>
</comment>
<dbReference type="AlphaFoldDB" id="A0A4Y9Y0H5"/>
<name>A0A4Y9Y0H5_9AGAM</name>
<dbReference type="EMBL" id="SEOQ01000940">
    <property type="protein sequence ID" value="TFY55223.1"/>
    <property type="molecule type" value="Genomic_DNA"/>
</dbReference>
<feature type="region of interest" description="Disordered" evidence="1">
    <location>
        <begin position="273"/>
        <end position="292"/>
    </location>
</feature>
<dbReference type="Proteomes" id="UP000298327">
    <property type="component" value="Unassembled WGS sequence"/>
</dbReference>
<proteinExistence type="predicted"/>
<evidence type="ECO:0000256" key="1">
    <source>
        <dbReference type="SAM" id="MobiDB-lite"/>
    </source>
</evidence>
<organism evidence="2 3">
    <name type="scientific">Dentipellis fragilis</name>
    <dbReference type="NCBI Taxonomy" id="205917"/>
    <lineage>
        <taxon>Eukaryota</taxon>
        <taxon>Fungi</taxon>
        <taxon>Dikarya</taxon>
        <taxon>Basidiomycota</taxon>
        <taxon>Agaricomycotina</taxon>
        <taxon>Agaricomycetes</taxon>
        <taxon>Russulales</taxon>
        <taxon>Hericiaceae</taxon>
        <taxon>Dentipellis</taxon>
    </lineage>
</organism>
<protein>
    <submittedName>
        <fullName evidence="2">Uncharacterized protein</fullName>
    </submittedName>
</protein>
<accession>A0A4Y9Y0H5</accession>
<evidence type="ECO:0000313" key="2">
    <source>
        <dbReference type="EMBL" id="TFY55223.1"/>
    </source>
</evidence>
<keyword evidence="3" id="KW-1185">Reference proteome</keyword>
<reference evidence="2 3" key="1">
    <citation type="submission" date="2019-02" db="EMBL/GenBank/DDBJ databases">
        <title>Genome sequencing of the rare red list fungi Dentipellis fragilis.</title>
        <authorList>
            <person name="Buettner E."/>
            <person name="Kellner H."/>
        </authorList>
    </citation>
    <scope>NUCLEOTIDE SEQUENCE [LARGE SCALE GENOMIC DNA]</scope>
    <source>
        <strain evidence="2 3">DSM 105465</strain>
    </source>
</reference>
<sequence>MAELIKELRPATIELKCGILPYKFMSSMMWTTSQAIKGEKASPDINSLAYTHNSMGEFISEGALTTKNHPKTNKRLQLTDSTSKHQLFWVEMHSQSSALCASLQLLIHDVTVYWEKLKSLQQQASSMLDEAKKFLDILSPEDIQRLPENPTMIFLEQTTNIIVLLHRCIQSWASLGFPASLMHAPVTRKAIKDFSTVISRYRRIYTKVCLASSSTPINPLEFIRALLIIDDSDLLSLPSRLRMNSKATAERQETITIPGNDSHKLLQLRKDAGIPSHLNRPNPEESATVKPTAPRPVLTGALCAFGVAQAIAQDQLLEPIDQKPPITLPVIKQVHAYLAKRHFSKLTIRRSPGIHPNFSALIRLS</sequence>
<gene>
    <name evidence="2" type="ORF">EVG20_g9401</name>
</gene>
<evidence type="ECO:0000313" key="3">
    <source>
        <dbReference type="Proteomes" id="UP000298327"/>
    </source>
</evidence>